<dbReference type="KEGG" id="kau:B6264_22040"/>
<reference evidence="2" key="1">
    <citation type="journal article" date="2014" name="Int. J. Syst. Evol. Microbiol.">
        <title>Complete genome sequence of Corynebacterium casei LMG S-19264T (=DSM 44701T), isolated from a smear-ripened cheese.</title>
        <authorList>
            <consortium name="US DOE Joint Genome Institute (JGI-PGF)"/>
            <person name="Walter F."/>
            <person name="Albersmeier A."/>
            <person name="Kalinowski J."/>
            <person name="Ruckert C."/>
        </authorList>
    </citation>
    <scope>NUCLEOTIDE SEQUENCE</scope>
    <source>
        <strain evidence="2">JCM 4434</strain>
    </source>
</reference>
<dbReference type="Proteomes" id="UP000610124">
    <property type="component" value="Unassembled WGS sequence"/>
</dbReference>
<accession>A0A1E7NDN0</accession>
<dbReference type="AlphaFoldDB" id="A0A1E7NDN0"/>
<organism evidence="3 4">
    <name type="scientific">Kitasatospora aureofaciens</name>
    <name type="common">Streptomyces aureofaciens</name>
    <dbReference type="NCBI Taxonomy" id="1894"/>
    <lineage>
        <taxon>Bacteria</taxon>
        <taxon>Bacillati</taxon>
        <taxon>Actinomycetota</taxon>
        <taxon>Actinomycetes</taxon>
        <taxon>Kitasatosporales</taxon>
        <taxon>Streptomycetaceae</taxon>
        <taxon>Kitasatospora</taxon>
    </lineage>
</organism>
<feature type="domain" description="Phosphoribulokinase/uridine kinase" evidence="1">
    <location>
        <begin position="80"/>
        <end position="163"/>
    </location>
</feature>
<dbReference type="Proteomes" id="UP000037395">
    <property type="component" value="Unassembled WGS sequence"/>
</dbReference>
<dbReference type="GO" id="GO:0005524">
    <property type="term" value="F:ATP binding"/>
    <property type="evidence" value="ECO:0007669"/>
    <property type="project" value="InterPro"/>
</dbReference>
<dbReference type="Gene3D" id="3.40.50.300">
    <property type="entry name" value="P-loop containing nucleotide triphosphate hydrolases"/>
    <property type="match status" value="2"/>
</dbReference>
<name>A0A1E7NDN0_KITAU</name>
<dbReference type="SUPFAM" id="SSF52540">
    <property type="entry name" value="P-loop containing nucleoside triphosphate hydrolases"/>
    <property type="match status" value="1"/>
</dbReference>
<proteinExistence type="predicted"/>
<comment type="caution">
    <text evidence="3">The sequence shown here is derived from an EMBL/GenBank/DDBJ whole genome shotgun (WGS) entry which is preliminary data.</text>
</comment>
<dbReference type="PANTHER" id="PTHR10285">
    <property type="entry name" value="URIDINE KINASE"/>
    <property type="match status" value="1"/>
</dbReference>
<protein>
    <recommendedName>
        <fullName evidence="1">Phosphoribulokinase/uridine kinase domain-containing protein</fullName>
    </recommendedName>
</protein>
<reference evidence="3 4" key="2">
    <citation type="submission" date="2014-07" db="EMBL/GenBank/DDBJ databases">
        <authorList>
            <person name="Zhang J.E."/>
            <person name="Yang H."/>
            <person name="Guo J."/>
            <person name="Deng Z."/>
            <person name="Luo H."/>
            <person name="Luo M."/>
            <person name="Zhao B."/>
        </authorList>
    </citation>
    <scope>NUCLEOTIDE SEQUENCE [LARGE SCALE GENOMIC DNA]</scope>
    <source>
        <strain evidence="3">ATCC 10762</strain>
        <strain evidence="4">ATCC 10762 / DSM 40127 / CCM 3239 / JCM 4008 / LMG 5968 / NBRC 12843 / NCIMB 8234 / A-377</strain>
    </source>
</reference>
<dbReference type="InterPro" id="IPR006083">
    <property type="entry name" value="PRK/URK"/>
</dbReference>
<dbReference type="EMBL" id="BMUB01000012">
    <property type="protein sequence ID" value="GGU90366.1"/>
    <property type="molecule type" value="Genomic_DNA"/>
</dbReference>
<dbReference type="InterPro" id="IPR027417">
    <property type="entry name" value="P-loop_NTPase"/>
</dbReference>
<evidence type="ECO:0000259" key="1">
    <source>
        <dbReference type="Pfam" id="PF00485"/>
    </source>
</evidence>
<dbReference type="GO" id="GO:0016301">
    <property type="term" value="F:kinase activity"/>
    <property type="evidence" value="ECO:0007669"/>
    <property type="project" value="InterPro"/>
</dbReference>
<accession>A0A8H9I0F5</accession>
<evidence type="ECO:0000313" key="4">
    <source>
        <dbReference type="Proteomes" id="UP000037395"/>
    </source>
</evidence>
<dbReference type="GeneID" id="97487966"/>
<evidence type="ECO:0000313" key="3">
    <source>
        <dbReference type="EMBL" id="OEV38816.1"/>
    </source>
</evidence>
<dbReference type="OrthoDB" id="9777642at2"/>
<reference evidence="2" key="5">
    <citation type="submission" date="2020-09" db="EMBL/GenBank/DDBJ databases">
        <authorList>
            <person name="Sun Q."/>
            <person name="Ohkuma M."/>
        </authorList>
    </citation>
    <scope>NUCLEOTIDE SEQUENCE</scope>
    <source>
        <strain evidence="2">JCM 4434</strain>
    </source>
</reference>
<dbReference type="EMBL" id="JPRF03000012">
    <property type="protein sequence ID" value="OEV38816.1"/>
    <property type="molecule type" value="Genomic_DNA"/>
</dbReference>
<dbReference type="Pfam" id="PF00485">
    <property type="entry name" value="PRK"/>
    <property type="match status" value="1"/>
</dbReference>
<dbReference type="RefSeq" id="WP_030287331.1">
    <property type="nucleotide sequence ID" value="NZ_BMUB01000012.1"/>
</dbReference>
<sequence length="189" mass="19700">MLVTLTGGAGAGKTTLAAALAAAAGPGGRVRVLHGDDYYYAEPGRGGVWAPDEAGVPRLDVGDPRSVDAGRLADDIDAALGEARVVVVDGLFARTVAPRRPCARLDVFVDLPADLRLARKIERKCVAGGFPLAVLLRNYVGHRRAAHERHVEPLRARCDLVVDGALAPEALAGQVWAAAAARDGQGRVS</sequence>
<reference evidence="4" key="3">
    <citation type="submission" date="2016-08" db="EMBL/GenBank/DDBJ databases">
        <title>Sequencing, assembly and comparative genomics of S. aureofaciens ATCC 10762.</title>
        <authorList>
            <person name="Gradnigo J.S."/>
            <person name="Johnson N."/>
            <person name="Somerville G.A."/>
        </authorList>
    </citation>
    <scope>NUCLEOTIDE SEQUENCE [LARGE SCALE GENOMIC DNA]</scope>
    <source>
        <strain evidence="4">ATCC 10762 / DSM 40127 / CCM 3239 / JCM 4008 / LMG 5968 / NBRC 12843 / NCIMB 8234 / A-377</strain>
    </source>
</reference>
<gene>
    <name evidence="2" type="ORF">GCM10010502_49560</name>
    <name evidence="3" type="ORF">HS99_0019305</name>
</gene>
<keyword evidence="4" id="KW-1185">Reference proteome</keyword>
<reference evidence="3" key="4">
    <citation type="submission" date="2016-08" db="EMBL/GenBank/DDBJ databases">
        <title>Sequencing, Assembly and Comparative Genomics of S. aureofaciens ATCC 10762.</title>
        <authorList>
            <person name="Gradnigo J.S."/>
            <person name="Johnson N."/>
            <person name="Somerville G.A."/>
        </authorList>
    </citation>
    <scope>NUCLEOTIDE SEQUENCE [LARGE SCALE GENOMIC DNA]</scope>
    <source>
        <strain evidence="3">ATCC 10762</strain>
    </source>
</reference>
<evidence type="ECO:0000313" key="2">
    <source>
        <dbReference type="EMBL" id="GGU90366.1"/>
    </source>
</evidence>